<proteinExistence type="predicted"/>
<protein>
    <submittedName>
        <fullName evidence="3">PH domain-containing protein</fullName>
    </submittedName>
</protein>
<name>A0A1I8I5P3_9PLAT</name>
<dbReference type="WBParaSite" id="maker-uti_cns_0009911-snap-gene-0.2-mRNA-1">
    <property type="protein sequence ID" value="maker-uti_cns_0009911-snap-gene-0.2-mRNA-1"/>
    <property type="gene ID" value="maker-uti_cns_0009911-snap-gene-0.2"/>
</dbReference>
<feature type="compositionally biased region" description="Low complexity" evidence="1">
    <location>
        <begin position="701"/>
        <end position="712"/>
    </location>
</feature>
<reference evidence="3" key="1">
    <citation type="submission" date="2016-11" db="UniProtKB">
        <authorList>
            <consortium name="WormBaseParasite"/>
        </authorList>
    </citation>
    <scope>IDENTIFICATION</scope>
</reference>
<keyword evidence="2" id="KW-1185">Reference proteome</keyword>
<feature type="region of interest" description="Disordered" evidence="1">
    <location>
        <begin position="695"/>
        <end position="714"/>
    </location>
</feature>
<evidence type="ECO:0000313" key="2">
    <source>
        <dbReference type="Proteomes" id="UP000095280"/>
    </source>
</evidence>
<dbReference type="Proteomes" id="UP000095280">
    <property type="component" value="Unplaced"/>
</dbReference>
<organism evidence="2 3">
    <name type="scientific">Macrostomum lignano</name>
    <dbReference type="NCBI Taxonomy" id="282301"/>
    <lineage>
        <taxon>Eukaryota</taxon>
        <taxon>Metazoa</taxon>
        <taxon>Spiralia</taxon>
        <taxon>Lophotrochozoa</taxon>
        <taxon>Platyhelminthes</taxon>
        <taxon>Rhabditophora</taxon>
        <taxon>Macrostomorpha</taxon>
        <taxon>Macrostomida</taxon>
        <taxon>Macrostomidae</taxon>
        <taxon>Macrostomum</taxon>
    </lineage>
</organism>
<sequence length="1275" mass="139752">RLLLGFEIRLAEAELEAKNPRLHACRSWEVLEKGGEQLHTLARGSSRSSLPDAVHAKYWRTNINSHVLPDDKVLQLSSRVRQSQAFPQQRGGQTVGGVALRLWHGSFKLATLAQPSEKVQGERAAGALRRLAADLLVIVQAHNSAVRVGFESGSFNQCAQFFGDASQQADWMALRRRRGVASGSGARRFGGQLPAQNWRQTQTLNTGASKLTSRSVSREESLLPPLPLRTMTRPATLGEPGGFEHSPGLGYSVERRWRPVDKLAQLLGQIRRFPGGCSGGGDRWSGAVTDAASAEGSLWLLRRDESLTFHEAELEYQGTKVVQVSEAEAAAAAAEECRLLFGSRIFWRRIKSASDDLATPCVSAANRTEMPRFLRLRKNKKQYRQNYGREKWSGWRLSAGLVREKRFGQLNNSEATRALQIGTYRVIKRDSGQARPSLGGRGAGMPALSPFPGLGTGVPVCSGRSEHGAGGHQVLNVLPENPILAAKFEILLFNSFNSLAQIVKRGLQLSNLGHQAQFLLLFGSAALQMSGQVSIGAGSASSRLQTTMSHIRQICRFETSNATSRTNAASIRDWSWAGLSYQLLQWKMLAAVLAAVDCSSPAWLAAENQDLIQNPAKDRAVMNLSKSGSQQALAPAERYETCPMCSTCVVESRLICQACVRMGNFTAIRDDVTFAQLQALQSELISQKANLESQTEAVANPSSSPSASSAQSRRCESRLRLKQLRRALSDAHEAVGAERSRRSAARQACAALSREVEAYRRKTADLTAGLNSLRDRYNAGRARAERVRHGAAKKARSVCRLIATEVYNLHETERSIVHHRLRLPPLSSFPSRSLEPAPEIYQALLAASSLLQALTACLATWTPFQPVPITFMRSPLSRDSVNAQHAKLQVALHSLCNRYHHCLALYAPGDPLLTLCRLLESSQLGVEFASASSTERNDHQLTNEVEPQCVQVGYDPIHVRAEWELPAVIGSTTSSLHDASPSSRLLPSQAFFPASPAAGRVDEGDDDWVEVDDEFSIPHFRHVRDKNVQHPADEEHHVLSGQCEAPDRAHLKHDHKGQAHRQQLPVEHGVVAVLASECLVAARLSSRVGRRPGQGEVGVAVQLRVELVLVQLLGQELRDDRQLHDDIQQGEPDPNVLRPLGHRPPGLAHQLAGIQPDLQPVVQQGEERRQREGGYKNGDEAELQHHLQENLLAVVDDLLADHDHGQLLGQLDQAAAVVAFLVAQAKELNVPSRVTGEPAQASFSYTLPRLMMRIRLTMAAEPLATVDACDRSSGF</sequence>
<evidence type="ECO:0000313" key="3">
    <source>
        <dbReference type="WBParaSite" id="maker-uti_cns_0009911-snap-gene-0.2-mRNA-1"/>
    </source>
</evidence>
<evidence type="ECO:0000256" key="1">
    <source>
        <dbReference type="SAM" id="MobiDB-lite"/>
    </source>
</evidence>
<dbReference type="AlphaFoldDB" id="A0A1I8I5P3"/>
<accession>A0A1I8I5P3</accession>